<dbReference type="Proteomes" id="UP000220629">
    <property type="component" value="Unassembled WGS sequence"/>
</dbReference>
<accession>A0A2A7SJR0</accession>
<sequence length="113" mass="11989">MTSRSDSESRPLARREALLVDMARSRASLLQANDKIAAARRLPPGGRAASPVVRRPGIDGAVVATVAVLLAGVLVLRPGRLLRLAMRAGLSGAIERIMRDALAGRRGRESGRD</sequence>
<keyword evidence="1" id="KW-0812">Transmembrane</keyword>
<reference evidence="3" key="1">
    <citation type="submission" date="2017-09" db="EMBL/GenBank/DDBJ databases">
        <title>FDA dAtabase for Regulatory Grade micrObial Sequences (FDA-ARGOS): Supporting development and validation of Infectious Disease Dx tests.</title>
        <authorList>
            <person name="Minogue T."/>
            <person name="Wolcott M."/>
            <person name="Wasieloski L."/>
            <person name="Aguilar W."/>
            <person name="Moore D."/>
            <person name="Tallon L."/>
            <person name="Sadzewicz L."/>
            <person name="Ott S."/>
            <person name="Zhao X."/>
            <person name="Nagaraj S."/>
            <person name="Vavikolanu K."/>
            <person name="Aluvathingal J."/>
            <person name="Nadendla S."/>
            <person name="Sichtig H."/>
        </authorList>
    </citation>
    <scope>NUCLEOTIDE SEQUENCE [LARGE SCALE GENOMIC DNA]</scope>
    <source>
        <strain evidence="3">FDAARGOS_390</strain>
    </source>
</reference>
<proteinExistence type="predicted"/>
<name>A0A2A7SJR0_BURGA</name>
<gene>
    <name evidence="2" type="ORF">CRM94_15965</name>
</gene>
<keyword evidence="1" id="KW-0472">Membrane</keyword>
<evidence type="ECO:0000313" key="3">
    <source>
        <dbReference type="Proteomes" id="UP000220629"/>
    </source>
</evidence>
<protein>
    <submittedName>
        <fullName evidence="2">Uncharacterized protein</fullName>
    </submittedName>
</protein>
<organism evidence="2 3">
    <name type="scientific">Burkholderia gladioli</name>
    <name type="common">Pseudomonas marginata</name>
    <name type="synonym">Phytomonas marginata</name>
    <dbReference type="NCBI Taxonomy" id="28095"/>
    <lineage>
        <taxon>Bacteria</taxon>
        <taxon>Pseudomonadati</taxon>
        <taxon>Pseudomonadota</taxon>
        <taxon>Betaproteobacteria</taxon>
        <taxon>Burkholderiales</taxon>
        <taxon>Burkholderiaceae</taxon>
        <taxon>Burkholderia</taxon>
    </lineage>
</organism>
<dbReference type="AlphaFoldDB" id="A0A2A7SJR0"/>
<dbReference type="EMBL" id="PDDY01000001">
    <property type="protein sequence ID" value="PEH43525.1"/>
    <property type="molecule type" value="Genomic_DNA"/>
</dbReference>
<dbReference type="RefSeq" id="WP_098153111.1">
    <property type="nucleotide sequence ID" value="NZ_CADEVR010000009.1"/>
</dbReference>
<comment type="caution">
    <text evidence="2">The sequence shown here is derived from an EMBL/GenBank/DDBJ whole genome shotgun (WGS) entry which is preliminary data.</text>
</comment>
<evidence type="ECO:0000313" key="2">
    <source>
        <dbReference type="EMBL" id="PEH43525.1"/>
    </source>
</evidence>
<evidence type="ECO:0000256" key="1">
    <source>
        <dbReference type="SAM" id="Phobius"/>
    </source>
</evidence>
<keyword evidence="1" id="KW-1133">Transmembrane helix</keyword>
<feature type="transmembrane region" description="Helical" evidence="1">
    <location>
        <begin position="57"/>
        <end position="76"/>
    </location>
</feature>